<evidence type="ECO:0000313" key="1">
    <source>
        <dbReference type="EMBL" id="KAJ3604621.1"/>
    </source>
</evidence>
<organism evidence="1 2">
    <name type="scientific">Muraenolepis orangiensis</name>
    <name type="common">Patagonian moray cod</name>
    <dbReference type="NCBI Taxonomy" id="630683"/>
    <lineage>
        <taxon>Eukaryota</taxon>
        <taxon>Metazoa</taxon>
        <taxon>Chordata</taxon>
        <taxon>Craniata</taxon>
        <taxon>Vertebrata</taxon>
        <taxon>Euteleostomi</taxon>
        <taxon>Actinopterygii</taxon>
        <taxon>Neopterygii</taxon>
        <taxon>Teleostei</taxon>
        <taxon>Neoteleostei</taxon>
        <taxon>Acanthomorphata</taxon>
        <taxon>Zeiogadaria</taxon>
        <taxon>Gadariae</taxon>
        <taxon>Gadiformes</taxon>
        <taxon>Muraenolepidoidei</taxon>
        <taxon>Muraenolepididae</taxon>
        <taxon>Muraenolepis</taxon>
    </lineage>
</organism>
<keyword evidence="2" id="KW-1185">Reference proteome</keyword>
<proteinExistence type="predicted"/>
<accession>A0A9Q0EF80</accession>
<dbReference type="Proteomes" id="UP001148018">
    <property type="component" value="Unassembled WGS sequence"/>
</dbReference>
<dbReference type="EMBL" id="JANIIK010000044">
    <property type="protein sequence ID" value="KAJ3604621.1"/>
    <property type="molecule type" value="Genomic_DNA"/>
</dbReference>
<comment type="caution">
    <text evidence="1">The sequence shown here is derived from an EMBL/GenBank/DDBJ whole genome shotgun (WGS) entry which is preliminary data.</text>
</comment>
<protein>
    <submittedName>
        <fullName evidence="1">Uncharacterized protein</fullName>
    </submittedName>
</protein>
<sequence>MRLWVVLWRWRTTNHRWVLPPPPSTRSDALIGAATGQERRSPELLSQRLRLKCFPVYQEWNATRVPGSHVIIKSLAGAWVSVGELRSGPQAQGW</sequence>
<dbReference type="AlphaFoldDB" id="A0A9Q0EF80"/>
<gene>
    <name evidence="1" type="ORF">NHX12_029361</name>
</gene>
<reference evidence="1" key="1">
    <citation type="submission" date="2022-07" db="EMBL/GenBank/DDBJ databases">
        <title>Chromosome-level genome of Muraenolepis orangiensis.</title>
        <authorList>
            <person name="Kim J."/>
        </authorList>
    </citation>
    <scope>NUCLEOTIDE SEQUENCE</scope>
    <source>
        <strain evidence="1">KU_S4_2022</strain>
        <tissue evidence="1">Muscle</tissue>
    </source>
</reference>
<name>A0A9Q0EF80_9TELE</name>
<evidence type="ECO:0000313" key="2">
    <source>
        <dbReference type="Proteomes" id="UP001148018"/>
    </source>
</evidence>